<dbReference type="PANTHER" id="PTHR13620:SF109">
    <property type="entry name" value="3'-5' EXONUCLEASE"/>
    <property type="match status" value="1"/>
</dbReference>
<dbReference type="PANTHER" id="PTHR13620">
    <property type="entry name" value="3-5 EXONUCLEASE"/>
    <property type="match status" value="1"/>
</dbReference>
<dbReference type="AlphaFoldDB" id="A0A6A3AVI3"/>
<organism evidence="11 12">
    <name type="scientific">Hibiscus syriacus</name>
    <name type="common">Rose of Sharon</name>
    <dbReference type="NCBI Taxonomy" id="106335"/>
    <lineage>
        <taxon>Eukaryota</taxon>
        <taxon>Viridiplantae</taxon>
        <taxon>Streptophyta</taxon>
        <taxon>Embryophyta</taxon>
        <taxon>Tracheophyta</taxon>
        <taxon>Spermatophyta</taxon>
        <taxon>Magnoliopsida</taxon>
        <taxon>eudicotyledons</taxon>
        <taxon>Gunneridae</taxon>
        <taxon>Pentapetalae</taxon>
        <taxon>rosids</taxon>
        <taxon>malvids</taxon>
        <taxon>Malvales</taxon>
        <taxon>Malvaceae</taxon>
        <taxon>Malvoideae</taxon>
        <taxon>Hibiscus</taxon>
    </lineage>
</organism>
<evidence type="ECO:0000256" key="1">
    <source>
        <dbReference type="ARBA" id="ARBA00004123"/>
    </source>
</evidence>
<dbReference type="GO" id="GO:0006139">
    <property type="term" value="P:nucleobase-containing compound metabolic process"/>
    <property type="evidence" value="ECO:0007669"/>
    <property type="project" value="InterPro"/>
</dbReference>
<dbReference type="InterPro" id="IPR002562">
    <property type="entry name" value="3'-5'_exonuclease_dom"/>
</dbReference>
<evidence type="ECO:0000256" key="3">
    <source>
        <dbReference type="ARBA" id="ARBA00022723"/>
    </source>
</evidence>
<dbReference type="InterPro" id="IPR036397">
    <property type="entry name" value="RNaseH_sf"/>
</dbReference>
<sequence length="125" mass="14269">MLVNEQTRVAIDGVAVKMFSDYNVSVKALEDLSDLANQKFDRDHRNWSLAALAKELICKRVLQLPKPKKIRLGNWELYPLSKEQLQYAATDAFASWHLYQITTVLKSLPDAVNDPADRSENIPKQ</sequence>
<evidence type="ECO:0000313" key="11">
    <source>
        <dbReference type="EMBL" id="KAE8708760.1"/>
    </source>
</evidence>
<dbReference type="Proteomes" id="UP000436088">
    <property type="component" value="Unassembled WGS sequence"/>
</dbReference>
<dbReference type="GO" id="GO:0008408">
    <property type="term" value="F:3'-5' exonuclease activity"/>
    <property type="evidence" value="ECO:0007669"/>
    <property type="project" value="InterPro"/>
</dbReference>
<dbReference type="EMBL" id="VEPZ02000937">
    <property type="protein sequence ID" value="KAE8708760.1"/>
    <property type="molecule type" value="Genomic_DNA"/>
</dbReference>
<accession>A0A6A3AVI3</accession>
<keyword evidence="3" id="KW-0479">Metal-binding</keyword>
<dbReference type="SUPFAM" id="SSF53098">
    <property type="entry name" value="Ribonuclease H-like"/>
    <property type="match status" value="1"/>
</dbReference>
<dbReference type="InterPro" id="IPR012337">
    <property type="entry name" value="RNaseH-like_sf"/>
</dbReference>
<feature type="domain" description="3'-5' exonuclease" evidence="10">
    <location>
        <begin position="19"/>
        <end position="101"/>
    </location>
</feature>
<evidence type="ECO:0000313" key="12">
    <source>
        <dbReference type="Proteomes" id="UP000436088"/>
    </source>
</evidence>
<evidence type="ECO:0000256" key="6">
    <source>
        <dbReference type="ARBA" id="ARBA00022842"/>
    </source>
</evidence>
<gene>
    <name evidence="11" type="ORF">F3Y22_tig00110332pilonHSYRG00134</name>
</gene>
<keyword evidence="2" id="KW-0540">Nuclease</keyword>
<proteinExistence type="predicted"/>
<evidence type="ECO:0000256" key="5">
    <source>
        <dbReference type="ARBA" id="ARBA00022839"/>
    </source>
</evidence>
<dbReference type="GO" id="GO:0046872">
    <property type="term" value="F:metal ion binding"/>
    <property type="evidence" value="ECO:0007669"/>
    <property type="project" value="UniProtKB-KW"/>
</dbReference>
<evidence type="ECO:0000259" key="10">
    <source>
        <dbReference type="Pfam" id="PF01612"/>
    </source>
</evidence>
<evidence type="ECO:0000256" key="2">
    <source>
        <dbReference type="ARBA" id="ARBA00022722"/>
    </source>
</evidence>
<dbReference type="GO" id="GO:0005634">
    <property type="term" value="C:nucleus"/>
    <property type="evidence" value="ECO:0007669"/>
    <property type="project" value="UniProtKB-SubCell"/>
</dbReference>
<protein>
    <recommendedName>
        <fullName evidence="8">3'-5' exonuclease</fullName>
    </recommendedName>
    <alternativeName>
        <fullName evidence="9">Werner Syndrome-like exonuclease</fullName>
    </alternativeName>
</protein>
<evidence type="ECO:0000256" key="8">
    <source>
        <dbReference type="ARBA" id="ARBA00040531"/>
    </source>
</evidence>
<dbReference type="Pfam" id="PF01612">
    <property type="entry name" value="DNA_pol_A_exo1"/>
    <property type="match status" value="1"/>
</dbReference>
<dbReference type="Gene3D" id="3.30.420.10">
    <property type="entry name" value="Ribonuclease H-like superfamily/Ribonuclease H"/>
    <property type="match status" value="1"/>
</dbReference>
<keyword evidence="7" id="KW-0539">Nucleus</keyword>
<keyword evidence="4" id="KW-0378">Hydrolase</keyword>
<comment type="subcellular location">
    <subcellularLocation>
        <location evidence="1">Nucleus</location>
    </subcellularLocation>
</comment>
<reference evidence="11" key="1">
    <citation type="submission" date="2019-09" db="EMBL/GenBank/DDBJ databases">
        <title>Draft genome information of white flower Hibiscus syriacus.</title>
        <authorList>
            <person name="Kim Y.-M."/>
        </authorList>
    </citation>
    <scope>NUCLEOTIDE SEQUENCE [LARGE SCALE GENOMIC DNA]</scope>
    <source>
        <strain evidence="11">YM2019G1</strain>
    </source>
</reference>
<keyword evidence="6" id="KW-0460">Magnesium</keyword>
<dbReference type="InterPro" id="IPR051132">
    <property type="entry name" value="3-5_Exonuclease_domain"/>
</dbReference>
<evidence type="ECO:0000256" key="9">
    <source>
        <dbReference type="ARBA" id="ARBA00042761"/>
    </source>
</evidence>
<evidence type="ECO:0000256" key="7">
    <source>
        <dbReference type="ARBA" id="ARBA00023242"/>
    </source>
</evidence>
<keyword evidence="12" id="KW-1185">Reference proteome</keyword>
<dbReference type="GO" id="GO:0003676">
    <property type="term" value="F:nucleic acid binding"/>
    <property type="evidence" value="ECO:0007669"/>
    <property type="project" value="InterPro"/>
</dbReference>
<keyword evidence="5" id="KW-0269">Exonuclease</keyword>
<evidence type="ECO:0000256" key="4">
    <source>
        <dbReference type="ARBA" id="ARBA00022801"/>
    </source>
</evidence>
<name>A0A6A3AVI3_HIBSY</name>
<comment type="caution">
    <text evidence="11">The sequence shown here is derived from an EMBL/GenBank/DDBJ whole genome shotgun (WGS) entry which is preliminary data.</text>
</comment>